<keyword evidence="8" id="KW-0496">Mitochondrion</keyword>
<evidence type="ECO:0000313" key="14">
    <source>
        <dbReference type="WBParaSite" id="L893_g1020.t1"/>
    </source>
</evidence>
<accession>A0A1I7XW45</accession>
<feature type="repeat" description="Solcar" evidence="10">
    <location>
        <begin position="246"/>
        <end position="330"/>
    </location>
</feature>
<evidence type="ECO:0000256" key="12">
    <source>
        <dbReference type="SAM" id="MobiDB-lite"/>
    </source>
</evidence>
<evidence type="ECO:0000256" key="5">
    <source>
        <dbReference type="ARBA" id="ARBA00022737"/>
    </source>
</evidence>
<sequence>MDFVESMLLFKTQEGAGVFRNASCASDSASARQSESHTGPSVIRSAACSADSTVLLVNQHFNHKRAAEEKTKGVVPELPARERRHPPKETLLTIPEVADYARKANIKSPCEGSGKNPDPKCLKSPVAASPPPPPKKPCCSSEVPFGSFKYMCVCGLAGSMCCGITHLSIVPLDLIKCRIQVDSVKYPSIMEAAKVTIREEGLRTMVKGWAPTALGYGLQGFGKFGLYEVFKKVYADALGPENAFTYRTGLYLAAASTAEAVGDVLLAPFEAAKVRMQTTPGSPSTMRAVLPMIYRKEGLASLYKGLPPLWMRQIPYTASKFVCFERTIEWLYKNVVPKKRDQCTKAEQLAVTFVAGCVAGIVCVICSHPPDVIVSKLYKEPNASVTSVVRTGMLFDV</sequence>
<dbReference type="SUPFAM" id="SSF103506">
    <property type="entry name" value="Mitochondrial carrier"/>
    <property type="match status" value="1"/>
</dbReference>
<keyword evidence="7" id="KW-1133">Transmembrane helix</keyword>
<dbReference type="Pfam" id="PF00153">
    <property type="entry name" value="Mito_carr"/>
    <property type="match status" value="2"/>
</dbReference>
<feature type="repeat" description="Solcar" evidence="10">
    <location>
        <begin position="149"/>
        <end position="233"/>
    </location>
</feature>
<dbReference type="Gene3D" id="1.50.40.10">
    <property type="entry name" value="Mitochondrial carrier domain"/>
    <property type="match status" value="1"/>
</dbReference>
<keyword evidence="13" id="KW-1185">Reference proteome</keyword>
<evidence type="ECO:0000256" key="10">
    <source>
        <dbReference type="PROSITE-ProRule" id="PRU00282"/>
    </source>
</evidence>
<dbReference type="Proteomes" id="UP000095287">
    <property type="component" value="Unplaced"/>
</dbReference>
<reference evidence="14" key="1">
    <citation type="submission" date="2016-11" db="UniProtKB">
        <authorList>
            <consortium name="WormBaseParasite"/>
        </authorList>
    </citation>
    <scope>IDENTIFICATION</scope>
</reference>
<comment type="subcellular location">
    <subcellularLocation>
        <location evidence="1">Mitochondrion inner membrane</location>
        <topology evidence="1">Multi-pass membrane protein</topology>
    </subcellularLocation>
</comment>
<evidence type="ECO:0000256" key="11">
    <source>
        <dbReference type="RuleBase" id="RU000488"/>
    </source>
</evidence>
<evidence type="ECO:0000256" key="1">
    <source>
        <dbReference type="ARBA" id="ARBA00004448"/>
    </source>
</evidence>
<keyword evidence="5" id="KW-0677">Repeat</keyword>
<evidence type="ECO:0000256" key="2">
    <source>
        <dbReference type="ARBA" id="ARBA00006375"/>
    </source>
</evidence>
<evidence type="ECO:0000256" key="8">
    <source>
        <dbReference type="ARBA" id="ARBA00023128"/>
    </source>
</evidence>
<dbReference type="PROSITE" id="PS50920">
    <property type="entry name" value="SOLCAR"/>
    <property type="match status" value="2"/>
</dbReference>
<dbReference type="GO" id="GO:0005315">
    <property type="term" value="F:phosphate transmembrane transporter activity"/>
    <property type="evidence" value="ECO:0007669"/>
    <property type="project" value="InterPro"/>
</dbReference>
<dbReference type="AlphaFoldDB" id="A0A1I7XW45"/>
<comment type="similarity">
    <text evidence="2 11">Belongs to the mitochondrial carrier (TC 2.A.29) family.</text>
</comment>
<proteinExistence type="inferred from homology"/>
<feature type="region of interest" description="Disordered" evidence="12">
    <location>
        <begin position="108"/>
        <end position="137"/>
    </location>
</feature>
<evidence type="ECO:0000256" key="9">
    <source>
        <dbReference type="ARBA" id="ARBA00023136"/>
    </source>
</evidence>
<dbReference type="PANTHER" id="PTHR45671:SF10">
    <property type="entry name" value="SOLUTE CARRIER FAMILY 25 MEMBER 3"/>
    <property type="match status" value="1"/>
</dbReference>
<organism evidence="13 14">
    <name type="scientific">Steinernema glaseri</name>
    <dbReference type="NCBI Taxonomy" id="37863"/>
    <lineage>
        <taxon>Eukaryota</taxon>
        <taxon>Metazoa</taxon>
        <taxon>Ecdysozoa</taxon>
        <taxon>Nematoda</taxon>
        <taxon>Chromadorea</taxon>
        <taxon>Rhabditida</taxon>
        <taxon>Tylenchina</taxon>
        <taxon>Panagrolaimomorpha</taxon>
        <taxon>Strongyloidoidea</taxon>
        <taxon>Steinernematidae</taxon>
        <taxon>Steinernema</taxon>
    </lineage>
</organism>
<keyword evidence="9 10" id="KW-0472">Membrane</keyword>
<dbReference type="GO" id="GO:1990547">
    <property type="term" value="P:mitochondrial phosphate ion transmembrane transport"/>
    <property type="evidence" value="ECO:0007669"/>
    <property type="project" value="InterPro"/>
</dbReference>
<dbReference type="PANTHER" id="PTHR45671">
    <property type="entry name" value="SOLUTE CARRIER FAMILY 25 (MITOCHONDRIAL CARRIER PHOSPHATE CARRIER), MEMBER 3, LIKE-RELATED-RELATED"/>
    <property type="match status" value="1"/>
</dbReference>
<keyword evidence="4 10" id="KW-0812">Transmembrane</keyword>
<keyword evidence="3 11" id="KW-0813">Transport</keyword>
<keyword evidence="6" id="KW-0999">Mitochondrion inner membrane</keyword>
<evidence type="ECO:0000313" key="13">
    <source>
        <dbReference type="Proteomes" id="UP000095287"/>
    </source>
</evidence>
<evidence type="ECO:0000256" key="6">
    <source>
        <dbReference type="ARBA" id="ARBA00022792"/>
    </source>
</evidence>
<name>A0A1I7XW45_9BILA</name>
<dbReference type="InterPro" id="IPR018108">
    <property type="entry name" value="MCP_transmembrane"/>
</dbReference>
<dbReference type="GO" id="GO:0005743">
    <property type="term" value="C:mitochondrial inner membrane"/>
    <property type="evidence" value="ECO:0007669"/>
    <property type="project" value="UniProtKB-SubCell"/>
</dbReference>
<evidence type="ECO:0000256" key="7">
    <source>
        <dbReference type="ARBA" id="ARBA00022989"/>
    </source>
</evidence>
<dbReference type="InterPro" id="IPR044677">
    <property type="entry name" value="SLC25A3/Pic2/Mir1-like"/>
</dbReference>
<dbReference type="InterPro" id="IPR023395">
    <property type="entry name" value="MCP_dom_sf"/>
</dbReference>
<protein>
    <submittedName>
        <fullName evidence="14">Phosphate carrier protein, mitochondrial</fullName>
    </submittedName>
</protein>
<evidence type="ECO:0000256" key="4">
    <source>
        <dbReference type="ARBA" id="ARBA00022692"/>
    </source>
</evidence>
<dbReference type="WBParaSite" id="L893_g1020.t1">
    <property type="protein sequence ID" value="L893_g1020.t1"/>
    <property type="gene ID" value="L893_g1020"/>
</dbReference>
<feature type="region of interest" description="Disordered" evidence="12">
    <location>
        <begin position="66"/>
        <end position="85"/>
    </location>
</feature>
<evidence type="ECO:0000256" key="3">
    <source>
        <dbReference type="ARBA" id="ARBA00022448"/>
    </source>
</evidence>